<proteinExistence type="predicted"/>
<protein>
    <submittedName>
        <fullName evidence="2">Uncharacterized protein</fullName>
    </submittedName>
</protein>
<name>A0A1X7U1X5_AMPQE</name>
<organism evidence="2">
    <name type="scientific">Amphimedon queenslandica</name>
    <name type="common">Sponge</name>
    <dbReference type="NCBI Taxonomy" id="400682"/>
    <lineage>
        <taxon>Eukaryota</taxon>
        <taxon>Metazoa</taxon>
        <taxon>Porifera</taxon>
        <taxon>Demospongiae</taxon>
        <taxon>Heteroscleromorpha</taxon>
        <taxon>Haplosclerida</taxon>
        <taxon>Niphatidae</taxon>
        <taxon>Amphimedon</taxon>
    </lineage>
</organism>
<reference evidence="2" key="1">
    <citation type="submission" date="2017-05" db="UniProtKB">
        <authorList>
            <consortium name="EnsemblMetazoa"/>
        </authorList>
    </citation>
    <scope>IDENTIFICATION</scope>
</reference>
<sequence length="109" mass="12622">MDKVVLLSYLDQNKEVKVPELKELTDIAFLEMKFRRHFNYQDNVHLGVTFQHYNDTWKEYVDLDCDAKVTSMEKLKVIVSPVIKTPTNTSINPSVIEGTPTSNDHPIKK</sequence>
<evidence type="ECO:0000313" key="2">
    <source>
        <dbReference type="EnsemblMetazoa" id="Aqu2.1.21642_001"/>
    </source>
</evidence>
<dbReference type="OrthoDB" id="6367956at2759"/>
<dbReference type="InParanoid" id="A0A1X7U1X5"/>
<accession>A0A1X7U1X5</accession>
<feature type="region of interest" description="Disordered" evidence="1">
    <location>
        <begin position="89"/>
        <end position="109"/>
    </location>
</feature>
<evidence type="ECO:0000256" key="1">
    <source>
        <dbReference type="SAM" id="MobiDB-lite"/>
    </source>
</evidence>
<dbReference type="EnsemblMetazoa" id="Aqu2.1.21642_001">
    <property type="protein sequence ID" value="Aqu2.1.21642_001"/>
    <property type="gene ID" value="Aqu2.1.21642"/>
</dbReference>
<dbReference type="AlphaFoldDB" id="A0A1X7U1X5"/>